<accession>A0ABU8VIG3</accession>
<evidence type="ECO:0000313" key="2">
    <source>
        <dbReference type="Proteomes" id="UP001365846"/>
    </source>
</evidence>
<dbReference type="EMBL" id="JBBKZU010000008">
    <property type="protein sequence ID" value="MEJ8813396.1"/>
    <property type="molecule type" value="Genomic_DNA"/>
</dbReference>
<dbReference type="RefSeq" id="WP_340358632.1">
    <property type="nucleotide sequence ID" value="NZ_JBBKZU010000008.1"/>
</dbReference>
<sequence length="112" mass="12415">MFRAVRQIVIPMLAMIGLAAFAEPIPLICRSPSGDHEMSVVIDPARQTVLMDGWAVENVHFSDQNIYFSFTTKSGQTWSHNIKRATGTMSIMGSDKSSPPPYLCQRAAPNKF</sequence>
<reference evidence="1 2" key="1">
    <citation type="submission" date="2024-03" db="EMBL/GenBank/DDBJ databases">
        <title>Novel species of the genus Variovorax.</title>
        <authorList>
            <person name="Liu Q."/>
            <person name="Xin Y.-H."/>
        </authorList>
    </citation>
    <scope>NUCLEOTIDE SEQUENCE [LARGE SCALE GENOMIC DNA]</scope>
    <source>
        <strain evidence="1 2">KACC 18899</strain>
    </source>
</reference>
<dbReference type="Proteomes" id="UP001365846">
    <property type="component" value="Unassembled WGS sequence"/>
</dbReference>
<comment type="caution">
    <text evidence="1">The sequence shown here is derived from an EMBL/GenBank/DDBJ whole genome shotgun (WGS) entry which is preliminary data.</text>
</comment>
<evidence type="ECO:0000313" key="1">
    <source>
        <dbReference type="EMBL" id="MEJ8813396.1"/>
    </source>
</evidence>
<organism evidence="1 2">
    <name type="scientific">Variovorax ureilyticus</name>
    <dbReference type="NCBI Taxonomy" id="1836198"/>
    <lineage>
        <taxon>Bacteria</taxon>
        <taxon>Pseudomonadati</taxon>
        <taxon>Pseudomonadota</taxon>
        <taxon>Betaproteobacteria</taxon>
        <taxon>Burkholderiales</taxon>
        <taxon>Comamonadaceae</taxon>
        <taxon>Variovorax</taxon>
    </lineage>
</organism>
<keyword evidence="2" id="KW-1185">Reference proteome</keyword>
<name>A0ABU8VIG3_9BURK</name>
<proteinExistence type="predicted"/>
<protein>
    <submittedName>
        <fullName evidence="1">Uncharacterized protein</fullName>
    </submittedName>
</protein>
<gene>
    <name evidence="1" type="ORF">WKW77_20075</name>
</gene>